<dbReference type="GO" id="GO:0012505">
    <property type="term" value="C:endomembrane system"/>
    <property type="evidence" value="ECO:0007669"/>
    <property type="project" value="UniProtKB-ARBA"/>
</dbReference>
<dbReference type="GO" id="GO:0006890">
    <property type="term" value="P:retrograde vesicle-mediated transport, Golgi to endoplasmic reticulum"/>
    <property type="evidence" value="ECO:0007669"/>
    <property type="project" value="TreeGrafter"/>
</dbReference>
<dbReference type="Proteomes" id="UP000281726">
    <property type="component" value="Unassembled WGS sequence"/>
</dbReference>
<dbReference type="GO" id="GO:0005829">
    <property type="term" value="C:cytosol"/>
    <property type="evidence" value="ECO:0007669"/>
    <property type="project" value="TreeGrafter"/>
</dbReference>
<dbReference type="OrthoDB" id="4962633at2"/>
<keyword evidence="4" id="KW-0472">Membrane</keyword>
<keyword evidence="2" id="KW-0333">Golgi apparatus</keyword>
<comment type="caution">
    <text evidence="5">The sequence shown here is derived from an EMBL/GenBank/DDBJ whole genome shotgun (WGS) entry which is preliminary data.</text>
</comment>
<evidence type="ECO:0000313" key="5">
    <source>
        <dbReference type="EMBL" id="RKN46502.1"/>
    </source>
</evidence>
<dbReference type="InterPro" id="IPR008628">
    <property type="entry name" value="GPP34-like"/>
</dbReference>
<name>A0A3A9ZDK0_9ACTN</name>
<dbReference type="InterPro" id="IPR038261">
    <property type="entry name" value="GPP34-like_sf"/>
</dbReference>
<protein>
    <submittedName>
        <fullName evidence="5">GPP34 family phosphoprotein</fullName>
    </submittedName>
</protein>
<reference evidence="5 6" key="1">
    <citation type="journal article" date="2004" name="Syst. Appl. Microbiol.">
        <title>Cryptoendolithic actinomycetes from antarctic sandstone rock samples: Micromonospora endolithica sp. nov. and two isolates related to Micromonospora coerulea Jensen 1932.</title>
        <authorList>
            <person name="Hirsch P."/>
            <person name="Mevs U."/>
            <person name="Kroppenstedt R.M."/>
            <person name="Schumann P."/>
            <person name="Stackebrandt E."/>
        </authorList>
    </citation>
    <scope>NUCLEOTIDE SEQUENCE [LARGE SCALE GENOMIC DNA]</scope>
    <source>
        <strain evidence="5 6">JCM 12677</strain>
    </source>
</reference>
<dbReference type="Pfam" id="PF05719">
    <property type="entry name" value="GPP34"/>
    <property type="match status" value="1"/>
</dbReference>
<keyword evidence="3" id="KW-0446">Lipid-binding</keyword>
<keyword evidence="6" id="KW-1185">Reference proteome</keyword>
<evidence type="ECO:0000256" key="2">
    <source>
        <dbReference type="ARBA" id="ARBA00023034"/>
    </source>
</evidence>
<evidence type="ECO:0000256" key="4">
    <source>
        <dbReference type="ARBA" id="ARBA00023136"/>
    </source>
</evidence>
<organism evidence="5 6">
    <name type="scientific">Micromonospora endolithica</name>
    <dbReference type="NCBI Taxonomy" id="230091"/>
    <lineage>
        <taxon>Bacteria</taxon>
        <taxon>Bacillati</taxon>
        <taxon>Actinomycetota</taxon>
        <taxon>Actinomycetes</taxon>
        <taxon>Micromonosporales</taxon>
        <taxon>Micromonosporaceae</taxon>
        <taxon>Micromonospora</taxon>
    </lineage>
</organism>
<accession>A0A3A9ZDK0</accession>
<dbReference type="Gene3D" id="1.10.3630.10">
    <property type="entry name" value="yeast vps74-n-term truncation variant domain like"/>
    <property type="match status" value="1"/>
</dbReference>
<dbReference type="GO" id="GO:0043001">
    <property type="term" value="P:Golgi to plasma membrane protein transport"/>
    <property type="evidence" value="ECO:0007669"/>
    <property type="project" value="TreeGrafter"/>
</dbReference>
<evidence type="ECO:0000313" key="6">
    <source>
        <dbReference type="Proteomes" id="UP000281726"/>
    </source>
</evidence>
<dbReference type="GO" id="GO:0007030">
    <property type="term" value="P:Golgi organization"/>
    <property type="evidence" value="ECO:0007669"/>
    <property type="project" value="TreeGrafter"/>
</dbReference>
<dbReference type="RefSeq" id="WP_120729283.1">
    <property type="nucleotide sequence ID" value="NZ_RBAK01000005.1"/>
</dbReference>
<dbReference type="EMBL" id="RBAK01000005">
    <property type="protein sequence ID" value="RKN46502.1"/>
    <property type="molecule type" value="Genomic_DNA"/>
</dbReference>
<dbReference type="PANTHER" id="PTHR12704">
    <property type="entry name" value="TRANS-GOLGI PROTEIN GMX33"/>
    <property type="match status" value="1"/>
</dbReference>
<dbReference type="GO" id="GO:0070273">
    <property type="term" value="F:phosphatidylinositol-4-phosphate binding"/>
    <property type="evidence" value="ECO:0007669"/>
    <property type="project" value="InterPro"/>
</dbReference>
<sequence length="224" mass="23965">MAPFTLAHDLVLLSYDDAGTDRLGRPALDHGLAGALLVELALAGRIAVEDDRLAVVDPTPVGQAQLDAALARIAAEPKRRRPRDWITRLAGDLPEQVLDGLVTAGVLRRESDRVLWVFPRTRYPSSTGAEPAVESEVRRRMTDAVTGDGPVDPRTVALVGLVRAVGLDREVFRGLPKDVVKRRTEELAAGGWAVAATRKAIEDTQVALLAATTATTAVIITTIS</sequence>
<dbReference type="PANTHER" id="PTHR12704:SF2">
    <property type="entry name" value="GOLGI PHOSPHOPROTEIN 3 HOMOLOG SAURON"/>
    <property type="match status" value="1"/>
</dbReference>
<dbReference type="GO" id="GO:0048194">
    <property type="term" value="P:Golgi vesicle budding"/>
    <property type="evidence" value="ECO:0007669"/>
    <property type="project" value="TreeGrafter"/>
</dbReference>
<comment type="subcellular location">
    <subcellularLocation>
        <location evidence="1">Golgi apparatus membrane</location>
        <topology evidence="1">Peripheral membrane protein</topology>
        <orientation evidence="1">Cytoplasmic side</orientation>
    </subcellularLocation>
</comment>
<dbReference type="AlphaFoldDB" id="A0A3A9ZDK0"/>
<gene>
    <name evidence="5" type="ORF">D7223_16045</name>
</gene>
<evidence type="ECO:0000256" key="3">
    <source>
        <dbReference type="ARBA" id="ARBA00023121"/>
    </source>
</evidence>
<evidence type="ECO:0000256" key="1">
    <source>
        <dbReference type="ARBA" id="ARBA00004255"/>
    </source>
</evidence>
<proteinExistence type="predicted"/>